<keyword evidence="4" id="KW-0479">Metal-binding</keyword>
<name>B0BZI2_ACAM1</name>
<dbReference type="eggNOG" id="COG3021">
    <property type="taxonomic scope" value="Bacteria"/>
</dbReference>
<evidence type="ECO:0000256" key="7">
    <source>
        <dbReference type="ARBA" id="ARBA00022842"/>
    </source>
</evidence>
<protein>
    <recommendedName>
        <fullName evidence="10">Endonuclease/exonuclease/phosphatase domain-containing protein</fullName>
    </recommendedName>
</protein>
<keyword evidence="8" id="KW-0234">DNA repair</keyword>
<evidence type="ECO:0000313" key="12">
    <source>
        <dbReference type="Proteomes" id="UP000000268"/>
    </source>
</evidence>
<dbReference type="STRING" id="329726.AM1_5782"/>
<keyword evidence="7" id="KW-0460">Magnesium</keyword>
<dbReference type="Gene3D" id="3.60.10.10">
    <property type="entry name" value="Endonuclease/exonuclease/phosphatase"/>
    <property type="match status" value="1"/>
</dbReference>
<keyword evidence="9" id="KW-1133">Transmembrane helix</keyword>
<reference evidence="11 12" key="1">
    <citation type="journal article" date="2008" name="Proc. Natl. Acad. Sci. U.S.A.">
        <title>Niche adaptation and genome expansion in the chlorophyll d-producing cyanobacterium Acaryochloris marina.</title>
        <authorList>
            <person name="Swingley W.D."/>
            <person name="Chen M."/>
            <person name="Cheung P.C."/>
            <person name="Conrad A.L."/>
            <person name="Dejesa L.C."/>
            <person name="Hao J."/>
            <person name="Honchak B.M."/>
            <person name="Karbach L.E."/>
            <person name="Kurdoglu A."/>
            <person name="Lahiri S."/>
            <person name="Mastrian S.D."/>
            <person name="Miyashita H."/>
            <person name="Page L."/>
            <person name="Ramakrishna P."/>
            <person name="Satoh S."/>
            <person name="Sattley W.M."/>
            <person name="Shimada Y."/>
            <person name="Taylor H.L."/>
            <person name="Tomo T."/>
            <person name="Tsuchiya T."/>
            <person name="Wang Z.T."/>
            <person name="Raymond J."/>
            <person name="Mimuro M."/>
            <person name="Blankenship R.E."/>
            <person name="Touchman J.W."/>
        </authorList>
    </citation>
    <scope>NUCLEOTIDE SEQUENCE [LARGE SCALE GENOMIC DNA]</scope>
    <source>
        <strain evidence="12">MBIC 11017</strain>
    </source>
</reference>
<evidence type="ECO:0000259" key="10">
    <source>
        <dbReference type="Pfam" id="PF03372"/>
    </source>
</evidence>
<dbReference type="InterPro" id="IPR005135">
    <property type="entry name" value="Endo/exonuclease/phosphatase"/>
</dbReference>
<keyword evidence="3" id="KW-0540">Nuclease</keyword>
<dbReference type="EMBL" id="CP000828">
    <property type="protein sequence ID" value="ABW30727.1"/>
    <property type="molecule type" value="Genomic_DNA"/>
</dbReference>
<feature type="transmembrane region" description="Helical" evidence="9">
    <location>
        <begin position="43"/>
        <end position="61"/>
    </location>
</feature>
<dbReference type="AlphaFoldDB" id="B0BZI2"/>
<feature type="domain" description="Endonuclease/exonuclease/phosphatase" evidence="10">
    <location>
        <begin position="74"/>
        <end position="280"/>
    </location>
</feature>
<dbReference type="SUPFAM" id="SSF56219">
    <property type="entry name" value="DNase I-like"/>
    <property type="match status" value="1"/>
</dbReference>
<keyword evidence="9" id="KW-0812">Transmembrane</keyword>
<organism evidence="11 12">
    <name type="scientific">Acaryochloris marina (strain MBIC 11017)</name>
    <dbReference type="NCBI Taxonomy" id="329726"/>
    <lineage>
        <taxon>Bacteria</taxon>
        <taxon>Bacillati</taxon>
        <taxon>Cyanobacteriota</taxon>
        <taxon>Cyanophyceae</taxon>
        <taxon>Acaryochloridales</taxon>
        <taxon>Acaryochloridaceae</taxon>
        <taxon>Acaryochloris</taxon>
    </lineage>
</organism>
<dbReference type="Pfam" id="PF03372">
    <property type="entry name" value="Exo_endo_phos"/>
    <property type="match status" value="1"/>
</dbReference>
<dbReference type="GO" id="GO:0046872">
    <property type="term" value="F:metal ion binding"/>
    <property type="evidence" value="ECO:0007669"/>
    <property type="project" value="UniProtKB-KW"/>
</dbReference>
<sequence>MKFRWLLALLVELWPYWCVIPCLSFILVVAIPKLRQQSARLSIATLILILIVAPVINWVGLPQLGSTPDGMRVMAYNIWIDNPNTDAIAQSIQGEDPDILFLSEVSKPMMAELQSRLSYPHDYRTEGSNNALFSRYPILEATTNDFGVTTKGRTFSLVAKLQVEGNPVTIIGIHPPVPIIPGFFHIRNRQLDTFAKASQSIEGKLIVLGDFNATPWSPYFQRFERISQLQNSGHRQWIWATWYFNQTLTTRYIKIPLDHIETRGFTVLKTWTGQTGGSDHKPIVTVLEPT</sequence>
<evidence type="ECO:0000256" key="1">
    <source>
        <dbReference type="ARBA" id="ARBA00001936"/>
    </source>
</evidence>
<evidence type="ECO:0000313" key="11">
    <source>
        <dbReference type="EMBL" id="ABW30727.1"/>
    </source>
</evidence>
<evidence type="ECO:0000256" key="3">
    <source>
        <dbReference type="ARBA" id="ARBA00022722"/>
    </source>
</evidence>
<dbReference type="GO" id="GO:0004518">
    <property type="term" value="F:nuclease activity"/>
    <property type="evidence" value="ECO:0007669"/>
    <property type="project" value="UniProtKB-KW"/>
</dbReference>
<dbReference type="HOGENOM" id="CLU_052333_0_2_3"/>
<evidence type="ECO:0000256" key="6">
    <source>
        <dbReference type="ARBA" id="ARBA00022801"/>
    </source>
</evidence>
<keyword evidence="6" id="KW-0378">Hydrolase</keyword>
<feature type="transmembrane region" description="Helical" evidence="9">
    <location>
        <begin position="13"/>
        <end position="31"/>
    </location>
</feature>
<dbReference type="PANTHER" id="PTHR15822">
    <property type="entry name" value="TRAF AND TNF RECEPTOR-ASSOCIATED PROTEIN"/>
    <property type="match status" value="1"/>
</dbReference>
<dbReference type="Proteomes" id="UP000000268">
    <property type="component" value="Chromosome"/>
</dbReference>
<dbReference type="InterPro" id="IPR051547">
    <property type="entry name" value="TDP2-like"/>
</dbReference>
<gene>
    <name evidence="11" type="ordered locus">AM1_5782</name>
</gene>
<keyword evidence="5" id="KW-0227">DNA damage</keyword>
<evidence type="ECO:0000256" key="2">
    <source>
        <dbReference type="ARBA" id="ARBA00001946"/>
    </source>
</evidence>
<comment type="cofactor">
    <cofactor evidence="2">
        <name>Mg(2+)</name>
        <dbReference type="ChEBI" id="CHEBI:18420"/>
    </cofactor>
</comment>
<dbReference type="KEGG" id="amr:AM1_5782"/>
<dbReference type="InterPro" id="IPR036691">
    <property type="entry name" value="Endo/exonu/phosph_ase_sf"/>
</dbReference>
<proteinExistence type="predicted"/>
<evidence type="ECO:0000256" key="4">
    <source>
        <dbReference type="ARBA" id="ARBA00022723"/>
    </source>
</evidence>
<evidence type="ECO:0000256" key="9">
    <source>
        <dbReference type="SAM" id="Phobius"/>
    </source>
</evidence>
<comment type="cofactor">
    <cofactor evidence="1">
        <name>Mn(2+)</name>
        <dbReference type="ChEBI" id="CHEBI:29035"/>
    </cofactor>
</comment>
<dbReference type="GO" id="GO:0016787">
    <property type="term" value="F:hydrolase activity"/>
    <property type="evidence" value="ECO:0007669"/>
    <property type="project" value="UniProtKB-KW"/>
</dbReference>
<evidence type="ECO:0000256" key="8">
    <source>
        <dbReference type="ARBA" id="ARBA00023204"/>
    </source>
</evidence>
<dbReference type="PANTHER" id="PTHR15822:SF4">
    <property type="entry name" value="TYROSYL-DNA PHOSPHODIESTERASE 2"/>
    <property type="match status" value="1"/>
</dbReference>
<evidence type="ECO:0000256" key="5">
    <source>
        <dbReference type="ARBA" id="ARBA00022763"/>
    </source>
</evidence>
<keyword evidence="9" id="KW-0472">Membrane</keyword>
<keyword evidence="12" id="KW-1185">Reference proteome</keyword>
<dbReference type="GO" id="GO:0006281">
    <property type="term" value="P:DNA repair"/>
    <property type="evidence" value="ECO:0007669"/>
    <property type="project" value="UniProtKB-KW"/>
</dbReference>
<accession>B0BZI2</accession>